<accession>A0A512ATK2</accession>
<proteinExistence type="predicted"/>
<dbReference type="AlphaFoldDB" id="A0A512ATK2"/>
<evidence type="ECO:0000313" key="2">
    <source>
        <dbReference type="Proteomes" id="UP000321532"/>
    </source>
</evidence>
<sequence length="181" mass="20250">MFGCGLRQREELVQKREAELARREQELLVKENNLQLKETELIKREQQLKTAPQPDSVAQPVAGEVNPALVGTWNARMVCTETTCTGSAVGDTKTETWDLSYQGNQVIAKAMTGENLTRIYTGAYHNNLLELTENVEHTAAAPATKMVVRLTLLNPITLDGQREIIRAGDCRIVYNLQLNKQ</sequence>
<evidence type="ECO:0000313" key="1">
    <source>
        <dbReference type="EMBL" id="GEO03034.1"/>
    </source>
</evidence>
<comment type="caution">
    <text evidence="1">The sequence shown here is derived from an EMBL/GenBank/DDBJ whole genome shotgun (WGS) entry which is preliminary data.</text>
</comment>
<keyword evidence="2" id="KW-1185">Reference proteome</keyword>
<protein>
    <submittedName>
        <fullName evidence="1">Uncharacterized protein</fullName>
    </submittedName>
</protein>
<name>A0A512ATK2_9BACT</name>
<gene>
    <name evidence="1" type="ORF">AAE02nite_06980</name>
</gene>
<dbReference type="Proteomes" id="UP000321532">
    <property type="component" value="Unassembled WGS sequence"/>
</dbReference>
<organism evidence="1 2">
    <name type="scientific">Adhaeribacter aerolatus</name>
    <dbReference type="NCBI Taxonomy" id="670289"/>
    <lineage>
        <taxon>Bacteria</taxon>
        <taxon>Pseudomonadati</taxon>
        <taxon>Bacteroidota</taxon>
        <taxon>Cytophagia</taxon>
        <taxon>Cytophagales</taxon>
        <taxon>Hymenobacteraceae</taxon>
        <taxon>Adhaeribacter</taxon>
    </lineage>
</organism>
<reference evidence="1 2" key="1">
    <citation type="submission" date="2019-07" db="EMBL/GenBank/DDBJ databases">
        <title>Whole genome shotgun sequence of Adhaeribacter aerolatus NBRC 106133.</title>
        <authorList>
            <person name="Hosoyama A."/>
            <person name="Uohara A."/>
            <person name="Ohji S."/>
            <person name="Ichikawa N."/>
        </authorList>
    </citation>
    <scope>NUCLEOTIDE SEQUENCE [LARGE SCALE GENOMIC DNA]</scope>
    <source>
        <strain evidence="1 2">NBRC 106133</strain>
    </source>
</reference>
<dbReference type="EMBL" id="BJYS01000003">
    <property type="protein sequence ID" value="GEO03034.1"/>
    <property type="molecule type" value="Genomic_DNA"/>
</dbReference>